<evidence type="ECO:0000256" key="1">
    <source>
        <dbReference type="SAM" id="MobiDB-lite"/>
    </source>
</evidence>
<dbReference type="AlphaFoldDB" id="A0AAD1UAS0"/>
<gene>
    <name evidence="2" type="ORF">ECRASSUSDP1_LOCUS6622</name>
</gene>
<name>A0AAD1UAS0_EUPCR</name>
<feature type="region of interest" description="Disordered" evidence="1">
    <location>
        <begin position="1"/>
        <end position="56"/>
    </location>
</feature>
<keyword evidence="3" id="KW-1185">Reference proteome</keyword>
<feature type="compositionally biased region" description="Basic residues" evidence="1">
    <location>
        <begin position="1"/>
        <end position="14"/>
    </location>
</feature>
<dbReference type="Proteomes" id="UP001295684">
    <property type="component" value="Unassembled WGS sequence"/>
</dbReference>
<accession>A0AAD1UAS0</accession>
<dbReference type="EMBL" id="CAMPGE010006429">
    <property type="protein sequence ID" value="CAI2365272.1"/>
    <property type="molecule type" value="Genomic_DNA"/>
</dbReference>
<feature type="region of interest" description="Disordered" evidence="1">
    <location>
        <begin position="300"/>
        <end position="322"/>
    </location>
</feature>
<feature type="region of interest" description="Disordered" evidence="1">
    <location>
        <begin position="70"/>
        <end position="92"/>
    </location>
</feature>
<feature type="compositionally biased region" description="Basic residues" evidence="1">
    <location>
        <begin position="21"/>
        <end position="38"/>
    </location>
</feature>
<comment type="caution">
    <text evidence="2">The sequence shown here is derived from an EMBL/GenBank/DDBJ whole genome shotgun (WGS) entry which is preliminary data.</text>
</comment>
<evidence type="ECO:0000313" key="3">
    <source>
        <dbReference type="Proteomes" id="UP001295684"/>
    </source>
</evidence>
<sequence>MPRQKKQRTRRGRKPAPTVKIKVKHNLPQKMSKNKRKKIVDDEQIQGTSYGDESSIDDVTIDNLLESRQPVVSEPSEEVALSNSSNPKASRSGYNFISKEPEFYEYTDFERLKQRIELRATNHESYPVKYVGSSAVKCLSRNLRSWIDHIIIKCIEASRASRVGDEIVSPSSIPGTISFFKYKAMREFEGEKDPELLTVCTNNPLYDFLAEHGHYEKKYEEIIANIKKNRFDQFEARQVFDFLKKNKNARFTKEQISDVMKIIESRKYEEAEKKKIAAKHRVDLTMDPNKAIEHFTRMGRPKKDKKVKDINQGNPIPSLDSLIDPKDKGAVGELFPSTVEPEVSAVGPEKRLNIHHSLSLEADHDQVKFLKSQQLYHRSHALEFHSVIRIRHLIYVLEQMGMQDSELYYKALEKQQFDRD</sequence>
<evidence type="ECO:0000313" key="2">
    <source>
        <dbReference type="EMBL" id="CAI2365272.1"/>
    </source>
</evidence>
<feature type="compositionally biased region" description="Polar residues" evidence="1">
    <location>
        <begin position="81"/>
        <end position="92"/>
    </location>
</feature>
<protein>
    <submittedName>
        <fullName evidence="2">Uncharacterized protein</fullName>
    </submittedName>
</protein>
<organism evidence="2 3">
    <name type="scientific">Euplotes crassus</name>
    <dbReference type="NCBI Taxonomy" id="5936"/>
    <lineage>
        <taxon>Eukaryota</taxon>
        <taxon>Sar</taxon>
        <taxon>Alveolata</taxon>
        <taxon>Ciliophora</taxon>
        <taxon>Intramacronucleata</taxon>
        <taxon>Spirotrichea</taxon>
        <taxon>Hypotrichia</taxon>
        <taxon>Euplotida</taxon>
        <taxon>Euplotidae</taxon>
        <taxon>Moneuplotes</taxon>
    </lineage>
</organism>
<reference evidence="2" key="1">
    <citation type="submission" date="2023-07" db="EMBL/GenBank/DDBJ databases">
        <authorList>
            <consortium name="AG Swart"/>
            <person name="Singh M."/>
            <person name="Singh A."/>
            <person name="Seah K."/>
            <person name="Emmerich C."/>
        </authorList>
    </citation>
    <scope>NUCLEOTIDE SEQUENCE</scope>
    <source>
        <strain evidence="2">DP1</strain>
    </source>
</reference>
<proteinExistence type="predicted"/>